<evidence type="ECO:0000259" key="1">
    <source>
        <dbReference type="Pfam" id="PF01738"/>
    </source>
</evidence>
<name>A0A402BJ39_9CHLR</name>
<keyword evidence="3" id="KW-1185">Reference proteome</keyword>
<dbReference type="Pfam" id="PF01738">
    <property type="entry name" value="DLH"/>
    <property type="match status" value="1"/>
</dbReference>
<dbReference type="PANTHER" id="PTHR46623">
    <property type="entry name" value="CARBOXYMETHYLENEBUTENOLIDASE-RELATED"/>
    <property type="match status" value="1"/>
</dbReference>
<dbReference type="Gene3D" id="3.40.50.1820">
    <property type="entry name" value="alpha/beta hydrolase"/>
    <property type="match status" value="1"/>
</dbReference>
<sequence length="226" mass="24717">MYTEEIIGLTVGQEKLSGYSAYPDGDGPFPGVVIIHEIFGLNENIKDIAHRFAEAGYAAFAIDLFAGRNRAICMSRFMAQMLTSPLNNSSIRTLKQALTYLGEQPRVDANRIGAIGFCMGGGFAIAWATSDNRLKTIAPFYGANPRPLEAVSRSCPVVGSYPAADFTAKQATKLDEALTTYNIEHDIKIYPGAKHSFFNDQGKSYDAAASKDAWERVLAYFQKHLG</sequence>
<dbReference type="SUPFAM" id="SSF53474">
    <property type="entry name" value="alpha/beta-Hydrolases"/>
    <property type="match status" value="1"/>
</dbReference>
<feature type="domain" description="Dienelactone hydrolase" evidence="1">
    <location>
        <begin position="17"/>
        <end position="224"/>
    </location>
</feature>
<proteinExistence type="predicted"/>
<dbReference type="EMBL" id="BIFT01000002">
    <property type="protein sequence ID" value="GCE31408.1"/>
    <property type="molecule type" value="Genomic_DNA"/>
</dbReference>
<dbReference type="InterPro" id="IPR051049">
    <property type="entry name" value="Dienelactone_hydrolase-like"/>
</dbReference>
<dbReference type="RefSeq" id="WP_126631383.1">
    <property type="nucleotide sequence ID" value="NZ_BIFT01000002.1"/>
</dbReference>
<dbReference type="GO" id="GO:0016787">
    <property type="term" value="F:hydrolase activity"/>
    <property type="evidence" value="ECO:0007669"/>
    <property type="project" value="InterPro"/>
</dbReference>
<protein>
    <submittedName>
        <fullName evidence="2">Carboxymethylenebutenolidase</fullName>
    </submittedName>
</protein>
<dbReference type="InterPro" id="IPR002925">
    <property type="entry name" value="Dienelactn_hydro"/>
</dbReference>
<evidence type="ECO:0000313" key="2">
    <source>
        <dbReference type="EMBL" id="GCE31408.1"/>
    </source>
</evidence>
<dbReference type="OrthoDB" id="9771666at2"/>
<gene>
    <name evidence="2" type="ORF">KDA_68920</name>
</gene>
<reference evidence="3" key="1">
    <citation type="submission" date="2018-12" db="EMBL/GenBank/DDBJ databases">
        <title>Tengunoibacter tsumagoiensis gen. nov., sp. nov., Dictyobacter kobayashii sp. nov., D. alpinus sp. nov., and D. joshuensis sp. nov. and description of Dictyobacteraceae fam. nov. within the order Ktedonobacterales isolated from Tengu-no-mugimeshi.</title>
        <authorList>
            <person name="Wang C.M."/>
            <person name="Zheng Y."/>
            <person name="Sakai Y."/>
            <person name="Toyoda A."/>
            <person name="Minakuchi Y."/>
            <person name="Abe K."/>
            <person name="Yokota A."/>
            <person name="Yabe S."/>
        </authorList>
    </citation>
    <scope>NUCLEOTIDE SEQUENCE [LARGE SCALE GENOMIC DNA]</scope>
    <source>
        <strain evidence="3">Uno16</strain>
    </source>
</reference>
<comment type="caution">
    <text evidence="2">The sequence shown here is derived from an EMBL/GenBank/DDBJ whole genome shotgun (WGS) entry which is preliminary data.</text>
</comment>
<dbReference type="AlphaFoldDB" id="A0A402BJ39"/>
<organism evidence="2 3">
    <name type="scientific">Dictyobacter alpinus</name>
    <dbReference type="NCBI Taxonomy" id="2014873"/>
    <lineage>
        <taxon>Bacteria</taxon>
        <taxon>Bacillati</taxon>
        <taxon>Chloroflexota</taxon>
        <taxon>Ktedonobacteria</taxon>
        <taxon>Ktedonobacterales</taxon>
        <taxon>Dictyobacteraceae</taxon>
        <taxon>Dictyobacter</taxon>
    </lineage>
</organism>
<dbReference type="Proteomes" id="UP000287171">
    <property type="component" value="Unassembled WGS sequence"/>
</dbReference>
<accession>A0A402BJ39</accession>
<evidence type="ECO:0000313" key="3">
    <source>
        <dbReference type="Proteomes" id="UP000287171"/>
    </source>
</evidence>
<dbReference type="InterPro" id="IPR029058">
    <property type="entry name" value="AB_hydrolase_fold"/>
</dbReference>
<dbReference type="PANTHER" id="PTHR46623:SF6">
    <property type="entry name" value="ALPHA_BETA-HYDROLASES SUPERFAMILY PROTEIN"/>
    <property type="match status" value="1"/>
</dbReference>